<evidence type="ECO:0000313" key="2">
    <source>
        <dbReference type="Proteomes" id="UP000264313"/>
    </source>
</evidence>
<reference evidence="1 2" key="1">
    <citation type="journal article" date="2018" name="Nat. Biotechnol.">
        <title>A standardized bacterial taxonomy based on genome phylogeny substantially revises the tree of life.</title>
        <authorList>
            <person name="Parks D.H."/>
            <person name="Chuvochina M."/>
            <person name="Waite D.W."/>
            <person name="Rinke C."/>
            <person name="Skarshewski A."/>
            <person name="Chaumeil P.A."/>
            <person name="Hugenholtz P."/>
        </authorList>
    </citation>
    <scope>NUCLEOTIDE SEQUENCE [LARGE SCALE GENOMIC DNA]</scope>
    <source>
        <strain evidence="1">UBA9958</strain>
    </source>
</reference>
<sequence length="106" mass="12403">MLKKTFDDEMLERIIEASLIYMCACPAQVAKELLDMRQLYTYQQNCLSNNPLNTKVHELIAETVSDNHERMEATLDSILTLENWDRATLEMPEGLRRLRDKLIEES</sequence>
<comment type="caution">
    <text evidence="1">The sequence shown here is derived from an EMBL/GenBank/DDBJ whole genome shotgun (WGS) entry which is preliminary data.</text>
</comment>
<evidence type="ECO:0000313" key="1">
    <source>
        <dbReference type="EMBL" id="HBA09913.1"/>
    </source>
</evidence>
<accession>A0A351RCZ2</accession>
<gene>
    <name evidence="1" type="ORF">DCW48_10505</name>
</gene>
<dbReference type="EMBL" id="DNAA01000245">
    <property type="protein sequence ID" value="HBA09913.1"/>
    <property type="molecule type" value="Genomic_DNA"/>
</dbReference>
<proteinExistence type="predicted"/>
<name>A0A351RCZ2_9PROT</name>
<protein>
    <submittedName>
        <fullName evidence="1">Uncharacterized protein</fullName>
    </submittedName>
</protein>
<organism evidence="1 2">
    <name type="scientific">Methylotenera mobilis</name>
    <dbReference type="NCBI Taxonomy" id="359408"/>
    <lineage>
        <taxon>Bacteria</taxon>
        <taxon>Pseudomonadati</taxon>
        <taxon>Pseudomonadota</taxon>
        <taxon>Betaproteobacteria</taxon>
        <taxon>Nitrosomonadales</taxon>
        <taxon>Methylophilaceae</taxon>
        <taxon>Methylotenera</taxon>
    </lineage>
</organism>
<dbReference type="Proteomes" id="UP000264313">
    <property type="component" value="Unassembled WGS sequence"/>
</dbReference>
<dbReference type="AlphaFoldDB" id="A0A351RCZ2"/>